<comment type="subunit">
    <text evidence="19">Homodimer. The monomeric form is inactive while the homodimer is active.</text>
</comment>
<keyword evidence="8" id="KW-0645">Protease</keyword>
<evidence type="ECO:0000256" key="2">
    <source>
        <dbReference type="ARBA" id="ARBA00004371"/>
    </source>
</evidence>
<gene>
    <name evidence="22" type="ORF">METZ01_LOCUS271922</name>
</gene>
<dbReference type="PANTHER" id="PTHR12053:SF3">
    <property type="entry name" value="CARBOXYPEPTIDASE Q"/>
    <property type="match status" value="1"/>
</dbReference>
<evidence type="ECO:0000256" key="15">
    <source>
        <dbReference type="ARBA" id="ARBA00023049"/>
    </source>
</evidence>
<dbReference type="GO" id="GO:0005615">
    <property type="term" value="C:extracellular space"/>
    <property type="evidence" value="ECO:0007669"/>
    <property type="project" value="TreeGrafter"/>
</dbReference>
<dbReference type="Gene3D" id="3.40.630.10">
    <property type="entry name" value="Zn peptidases"/>
    <property type="match status" value="1"/>
</dbReference>
<evidence type="ECO:0000256" key="3">
    <source>
        <dbReference type="ARBA" id="ARBA00004555"/>
    </source>
</evidence>
<keyword evidence="9" id="KW-0479">Metal-binding</keyword>
<evidence type="ECO:0000256" key="12">
    <source>
        <dbReference type="ARBA" id="ARBA00022824"/>
    </source>
</evidence>
<keyword evidence="6" id="KW-0964">Secreted</keyword>
<evidence type="ECO:0000256" key="11">
    <source>
        <dbReference type="ARBA" id="ARBA00022801"/>
    </source>
</evidence>
<feature type="non-terminal residue" evidence="22">
    <location>
        <position position="326"/>
    </location>
</feature>
<dbReference type="GO" id="GO:0070573">
    <property type="term" value="F:metallodipeptidase activity"/>
    <property type="evidence" value="ECO:0007669"/>
    <property type="project" value="InterPro"/>
</dbReference>
<keyword evidence="15" id="KW-0482">Metalloprotease</keyword>
<keyword evidence="13" id="KW-0862">Zinc</keyword>
<evidence type="ECO:0000256" key="6">
    <source>
        <dbReference type="ARBA" id="ARBA00022525"/>
    </source>
</evidence>
<evidence type="ECO:0000259" key="21">
    <source>
        <dbReference type="Pfam" id="PF04389"/>
    </source>
</evidence>
<dbReference type="Gene3D" id="3.50.30.30">
    <property type="match status" value="1"/>
</dbReference>
<dbReference type="PANTHER" id="PTHR12053">
    <property type="entry name" value="PROTEASE FAMILY M28 PLASMA GLUTAMATE CARBOXYPEPTIDASE-RELATED"/>
    <property type="match status" value="1"/>
</dbReference>
<name>A0A382K474_9ZZZZ</name>
<protein>
    <recommendedName>
        <fullName evidence="5">Carboxypeptidase Q</fullName>
    </recommendedName>
    <alternativeName>
        <fullName evidence="20">Plasma glutamate carboxypeptidase</fullName>
    </alternativeName>
</protein>
<dbReference type="InterPro" id="IPR039866">
    <property type="entry name" value="CPQ"/>
</dbReference>
<sequence>MKIILIVAVMLSHSFGESIKSKYVETSLKIISKSLTDSTAYNRLGYMCDTFGPRLSGSKNLENAINWILKEMESDGFENVRGEKVAVPTWIRGKESATLLSPFKKELSMLGLGGSIATPRGGLKAEVIVVNDWDELESRSNEVPGKIVLFNAPFTSYGETVAYRYSGASAAAKHGAVASLIRSIGPWSMNTPHTGVMAYRDDVQKIPHAALTMEDAMMLSRIHDRNDKIIVKLDMNARMVADRWSHNVLGEIKGSIYPDEVVVVGGHIDSWDVGQGAQDDGGGCIASWEAVRLIQELGLKPKRTIRCVLWTNEENGGKGNKGYRDM</sequence>
<evidence type="ECO:0000256" key="17">
    <source>
        <dbReference type="ARBA" id="ARBA00023180"/>
    </source>
</evidence>
<accession>A0A382K474</accession>
<keyword evidence="16" id="KW-0865">Zymogen</keyword>
<dbReference type="Pfam" id="PF04389">
    <property type="entry name" value="Peptidase_M28"/>
    <property type="match status" value="1"/>
</dbReference>
<evidence type="ECO:0000256" key="14">
    <source>
        <dbReference type="ARBA" id="ARBA00023034"/>
    </source>
</evidence>
<dbReference type="SUPFAM" id="SSF53187">
    <property type="entry name" value="Zn-dependent exopeptidases"/>
    <property type="match status" value="1"/>
</dbReference>
<dbReference type="GO" id="GO:0006508">
    <property type="term" value="P:proteolysis"/>
    <property type="evidence" value="ECO:0007669"/>
    <property type="project" value="UniProtKB-KW"/>
</dbReference>
<dbReference type="GO" id="GO:0004180">
    <property type="term" value="F:carboxypeptidase activity"/>
    <property type="evidence" value="ECO:0007669"/>
    <property type="project" value="UniProtKB-KW"/>
</dbReference>
<dbReference type="EMBL" id="UINC01078207">
    <property type="protein sequence ID" value="SVC19068.1"/>
    <property type="molecule type" value="Genomic_DNA"/>
</dbReference>
<keyword evidence="17" id="KW-0325">Glycoprotein</keyword>
<keyword evidence="12" id="KW-0256">Endoplasmic reticulum</keyword>
<evidence type="ECO:0000256" key="5">
    <source>
        <dbReference type="ARBA" id="ARBA00014116"/>
    </source>
</evidence>
<comment type="subcellular location">
    <subcellularLocation>
        <location evidence="1">Endoplasmic reticulum</location>
    </subcellularLocation>
    <subcellularLocation>
        <location evidence="3">Golgi apparatus</location>
    </subcellularLocation>
    <subcellularLocation>
        <location evidence="2">Lysosome</location>
    </subcellularLocation>
    <subcellularLocation>
        <location evidence="4">Secreted</location>
    </subcellularLocation>
</comment>
<dbReference type="GO" id="GO:0005794">
    <property type="term" value="C:Golgi apparatus"/>
    <property type="evidence" value="ECO:0007669"/>
    <property type="project" value="UniProtKB-SubCell"/>
</dbReference>
<evidence type="ECO:0000256" key="13">
    <source>
        <dbReference type="ARBA" id="ARBA00022833"/>
    </source>
</evidence>
<organism evidence="22">
    <name type="scientific">marine metagenome</name>
    <dbReference type="NCBI Taxonomy" id="408172"/>
    <lineage>
        <taxon>unclassified sequences</taxon>
        <taxon>metagenomes</taxon>
        <taxon>ecological metagenomes</taxon>
    </lineage>
</organism>
<evidence type="ECO:0000256" key="7">
    <source>
        <dbReference type="ARBA" id="ARBA00022645"/>
    </source>
</evidence>
<keyword evidence="7" id="KW-0121">Carboxypeptidase</keyword>
<keyword evidence="10" id="KW-0732">Signal</keyword>
<proteinExistence type="predicted"/>
<evidence type="ECO:0000313" key="22">
    <source>
        <dbReference type="EMBL" id="SVC19068.1"/>
    </source>
</evidence>
<evidence type="ECO:0000256" key="8">
    <source>
        <dbReference type="ARBA" id="ARBA00022670"/>
    </source>
</evidence>
<evidence type="ECO:0000256" key="20">
    <source>
        <dbReference type="ARBA" id="ARBA00033328"/>
    </source>
</evidence>
<evidence type="ECO:0000256" key="18">
    <source>
        <dbReference type="ARBA" id="ARBA00023228"/>
    </source>
</evidence>
<dbReference type="GO" id="GO:0043171">
    <property type="term" value="P:peptide catabolic process"/>
    <property type="evidence" value="ECO:0007669"/>
    <property type="project" value="TreeGrafter"/>
</dbReference>
<dbReference type="GO" id="GO:0005783">
    <property type="term" value="C:endoplasmic reticulum"/>
    <property type="evidence" value="ECO:0007669"/>
    <property type="project" value="UniProtKB-SubCell"/>
</dbReference>
<keyword evidence="14" id="KW-0333">Golgi apparatus</keyword>
<evidence type="ECO:0000256" key="1">
    <source>
        <dbReference type="ARBA" id="ARBA00004240"/>
    </source>
</evidence>
<dbReference type="GO" id="GO:0046872">
    <property type="term" value="F:metal ion binding"/>
    <property type="evidence" value="ECO:0007669"/>
    <property type="project" value="UniProtKB-KW"/>
</dbReference>
<keyword evidence="11" id="KW-0378">Hydrolase</keyword>
<evidence type="ECO:0000256" key="4">
    <source>
        <dbReference type="ARBA" id="ARBA00004613"/>
    </source>
</evidence>
<evidence type="ECO:0000256" key="19">
    <source>
        <dbReference type="ARBA" id="ARBA00025833"/>
    </source>
</evidence>
<reference evidence="22" key="1">
    <citation type="submission" date="2018-05" db="EMBL/GenBank/DDBJ databases">
        <authorList>
            <person name="Lanie J.A."/>
            <person name="Ng W.-L."/>
            <person name="Kazmierczak K.M."/>
            <person name="Andrzejewski T.M."/>
            <person name="Davidsen T.M."/>
            <person name="Wayne K.J."/>
            <person name="Tettelin H."/>
            <person name="Glass J.I."/>
            <person name="Rusch D."/>
            <person name="Podicherti R."/>
            <person name="Tsui H.-C.T."/>
            <person name="Winkler M.E."/>
        </authorList>
    </citation>
    <scope>NUCLEOTIDE SEQUENCE</scope>
</reference>
<evidence type="ECO:0000256" key="10">
    <source>
        <dbReference type="ARBA" id="ARBA00022729"/>
    </source>
</evidence>
<feature type="domain" description="Peptidase M28" evidence="21">
    <location>
        <begin position="247"/>
        <end position="323"/>
    </location>
</feature>
<keyword evidence="18" id="KW-0458">Lysosome</keyword>
<dbReference type="InterPro" id="IPR007484">
    <property type="entry name" value="Peptidase_M28"/>
</dbReference>
<dbReference type="GO" id="GO:0005764">
    <property type="term" value="C:lysosome"/>
    <property type="evidence" value="ECO:0007669"/>
    <property type="project" value="UniProtKB-SubCell"/>
</dbReference>
<evidence type="ECO:0000256" key="16">
    <source>
        <dbReference type="ARBA" id="ARBA00023145"/>
    </source>
</evidence>
<dbReference type="AlphaFoldDB" id="A0A382K474"/>
<dbReference type="FunFam" id="3.50.30.30:FF:000009">
    <property type="entry name" value="Carboxypeptidase Q"/>
    <property type="match status" value="1"/>
</dbReference>
<evidence type="ECO:0000256" key="9">
    <source>
        <dbReference type="ARBA" id="ARBA00022723"/>
    </source>
</evidence>